<gene>
    <name evidence="2" type="ORF">R5R35_009586</name>
</gene>
<accession>A0AAN9UYY0</accession>
<dbReference type="AlphaFoldDB" id="A0AAN9UYY0"/>
<evidence type="ECO:0000313" key="3">
    <source>
        <dbReference type="Proteomes" id="UP001378592"/>
    </source>
</evidence>
<comment type="caution">
    <text evidence="2">The sequence shown here is derived from an EMBL/GenBank/DDBJ whole genome shotgun (WGS) entry which is preliminary data.</text>
</comment>
<feature type="signal peptide" evidence="1">
    <location>
        <begin position="1"/>
        <end position="20"/>
    </location>
</feature>
<evidence type="ECO:0000313" key="2">
    <source>
        <dbReference type="EMBL" id="KAK7788447.1"/>
    </source>
</evidence>
<keyword evidence="3" id="KW-1185">Reference proteome</keyword>
<protein>
    <recommendedName>
        <fullName evidence="4">Accessory gland protein</fullName>
    </recommendedName>
</protein>
<organism evidence="2 3">
    <name type="scientific">Gryllus longicercus</name>
    <dbReference type="NCBI Taxonomy" id="2509291"/>
    <lineage>
        <taxon>Eukaryota</taxon>
        <taxon>Metazoa</taxon>
        <taxon>Ecdysozoa</taxon>
        <taxon>Arthropoda</taxon>
        <taxon>Hexapoda</taxon>
        <taxon>Insecta</taxon>
        <taxon>Pterygota</taxon>
        <taxon>Neoptera</taxon>
        <taxon>Polyneoptera</taxon>
        <taxon>Orthoptera</taxon>
        <taxon>Ensifera</taxon>
        <taxon>Gryllidea</taxon>
        <taxon>Grylloidea</taxon>
        <taxon>Gryllidae</taxon>
        <taxon>Gryllinae</taxon>
        <taxon>Gryllus</taxon>
    </lineage>
</organism>
<evidence type="ECO:0000256" key="1">
    <source>
        <dbReference type="SAM" id="SignalP"/>
    </source>
</evidence>
<proteinExistence type="predicted"/>
<dbReference type="EMBL" id="JAZDUA010001108">
    <property type="protein sequence ID" value="KAK7788447.1"/>
    <property type="molecule type" value="Genomic_DNA"/>
</dbReference>
<dbReference type="Proteomes" id="UP001378592">
    <property type="component" value="Unassembled WGS sequence"/>
</dbReference>
<keyword evidence="1" id="KW-0732">Signal</keyword>
<name>A0AAN9UYY0_9ORTH</name>
<sequence length="174" mass="20340">MPTWLYITLFILACLQHLRKKIQDFEVPFEIQAYDLPVDDLPVRCSTTHCWCYHPISEAVVSRRMAFKPGNFNFLRCKELFMTNPEPMNWTFKRPEIGREHDKLFMHVNIITETLVALKTVTVAPCTPKLLCTLLEPVAPKVNDNRTEIIFQKLTRILFDAAITLLIIFYLLNL</sequence>
<evidence type="ECO:0008006" key="4">
    <source>
        <dbReference type="Google" id="ProtNLM"/>
    </source>
</evidence>
<reference evidence="2 3" key="1">
    <citation type="submission" date="2024-03" db="EMBL/GenBank/DDBJ databases">
        <title>The genome assembly and annotation of the cricket Gryllus longicercus Weissman &amp; Gray.</title>
        <authorList>
            <person name="Szrajer S."/>
            <person name="Gray D."/>
            <person name="Ylla G."/>
        </authorList>
    </citation>
    <scope>NUCLEOTIDE SEQUENCE [LARGE SCALE GENOMIC DNA]</scope>
    <source>
        <strain evidence="2">DAG 2021-001</strain>
        <tissue evidence="2">Whole body minus gut</tissue>
    </source>
</reference>
<feature type="chain" id="PRO_5042994067" description="Accessory gland protein" evidence="1">
    <location>
        <begin position="21"/>
        <end position="174"/>
    </location>
</feature>